<accession>A0A482GDQ4</accession>
<proteinExistence type="predicted"/>
<protein>
    <submittedName>
        <fullName evidence="1">Uncharacterized protein</fullName>
    </submittedName>
</protein>
<dbReference type="Gene3D" id="1.10.10.60">
    <property type="entry name" value="Homeodomain-like"/>
    <property type="match status" value="1"/>
</dbReference>
<dbReference type="EMBL" id="MK327938">
    <property type="protein sequence ID" value="QBO63911.1"/>
    <property type="molecule type" value="Genomic_DNA"/>
</dbReference>
<reference evidence="1 2" key="1">
    <citation type="submission" date="2018-12" db="EMBL/GenBank/DDBJ databases">
        <title>Still something new to discover - new insights into E. coli phage diversity and taxonomy.</title>
        <authorList>
            <person name="Korf I.H.E."/>
            <person name="Adriaennsens E."/>
            <person name="Dreiseikelmann B."/>
            <person name="Kropinski A."/>
            <person name="Nimtz M."/>
            <person name="Meier-Kolthoff J.P."/>
            <person name="Rohde M."/>
            <person name="van Raaij M."/>
            <person name="Wittmann J."/>
        </authorList>
    </citation>
    <scope>NUCLEOTIDE SEQUENCE [LARGE SCALE GENOMIC DNA]</scope>
</reference>
<organism evidence="1 2">
    <name type="scientific">Escherichia phage vB_EcoM_Goslar</name>
    <dbReference type="NCBI Taxonomy" id="2502409"/>
    <lineage>
        <taxon>Viruses</taxon>
        <taxon>Duplodnaviria</taxon>
        <taxon>Heunggongvirae</taxon>
        <taxon>Uroviricota</taxon>
        <taxon>Caudoviricetes</taxon>
        <taxon>Chimalliviridae</taxon>
        <taxon>Goslarvirus</taxon>
        <taxon>Goslarvirus goslar</taxon>
    </lineage>
</organism>
<evidence type="ECO:0000313" key="1">
    <source>
        <dbReference type="EMBL" id="QBO63911.1"/>
    </source>
</evidence>
<organismHost>
    <name type="scientific">Escherichia coli</name>
    <dbReference type="NCBI Taxonomy" id="562"/>
</organismHost>
<evidence type="ECO:0000313" key="2">
    <source>
        <dbReference type="Proteomes" id="UP000294673"/>
    </source>
</evidence>
<dbReference type="Proteomes" id="UP000294673">
    <property type="component" value="Segment"/>
</dbReference>
<sequence>MVKDWTPEEDAILITLYRNGIPMQEIAARLDRTEGSVQGRINRNRKRWKLMSRHRYCCFEERVMLADYLKTHSVKEAAAMFNRSVDAIAKLCYRYGIVACKAQRREMIYHRIHTLRKENNTWKRIQNIINNEFNTHYTLSGVHALYYTQALKRVE</sequence>
<keyword evidence="2" id="KW-1185">Reference proteome</keyword>
<gene>
    <name evidence="1" type="ORF">Goslar_00118</name>
</gene>
<name>A0A482GDQ4_BPGOS</name>